<evidence type="ECO:0000313" key="3">
    <source>
        <dbReference type="Proteomes" id="UP000007799"/>
    </source>
</evidence>
<sequence>MDAPKTTTRKLKREPRDAKRVGDQLADDKTKLLAAMTHDSGVDVITPTVIKTKLPADIVGATSSLDTAPATRDVGVGTTSDFFDCYYSPLLTATLDDDDEEAQMKRKNKEDPEPEWYMLRATQHLTRGPWAPVPPPPLVQLKPPTSAFSFKKVSRSRPDRVCHTCLFSKPCTRHPEKLFDMTSSSTK</sequence>
<protein>
    <submittedName>
        <fullName evidence="2">Uncharacterized protein</fullName>
    </submittedName>
</protein>
<dbReference type="InParanoid" id="F2UCH8"/>
<proteinExistence type="predicted"/>
<name>F2UCH8_SALR5</name>
<feature type="region of interest" description="Disordered" evidence="1">
    <location>
        <begin position="1"/>
        <end position="24"/>
    </location>
</feature>
<organism evidence="3">
    <name type="scientific">Salpingoeca rosetta (strain ATCC 50818 / BSB-021)</name>
    <dbReference type="NCBI Taxonomy" id="946362"/>
    <lineage>
        <taxon>Eukaryota</taxon>
        <taxon>Choanoflagellata</taxon>
        <taxon>Craspedida</taxon>
        <taxon>Salpingoecidae</taxon>
        <taxon>Salpingoeca</taxon>
    </lineage>
</organism>
<evidence type="ECO:0000313" key="2">
    <source>
        <dbReference type="EMBL" id="EGD74285.1"/>
    </source>
</evidence>
<dbReference type="AlphaFoldDB" id="F2UCH8"/>
<dbReference type="RefSeq" id="XP_004993185.1">
    <property type="nucleotide sequence ID" value="XM_004993128.1"/>
</dbReference>
<gene>
    <name evidence="2" type="ORF">PTSG_06294</name>
</gene>
<keyword evidence="3" id="KW-1185">Reference proteome</keyword>
<feature type="compositionally biased region" description="Basic and acidic residues" evidence="1">
    <location>
        <begin position="14"/>
        <end position="24"/>
    </location>
</feature>
<evidence type="ECO:0000256" key="1">
    <source>
        <dbReference type="SAM" id="MobiDB-lite"/>
    </source>
</evidence>
<dbReference type="GeneID" id="16073760"/>
<reference evidence="2" key="1">
    <citation type="submission" date="2009-08" db="EMBL/GenBank/DDBJ databases">
        <title>Annotation of Salpingoeca rosetta.</title>
        <authorList>
            <consortium name="The Broad Institute Genome Sequencing Platform"/>
            <person name="Russ C."/>
            <person name="Cuomo C."/>
            <person name="Burger G."/>
            <person name="Gray M.W."/>
            <person name="Holland P.W.H."/>
            <person name="King N."/>
            <person name="Lang F.B.F."/>
            <person name="Roger A.J."/>
            <person name="Ruiz-Trillo I."/>
            <person name="Young S.K."/>
            <person name="Zeng Q."/>
            <person name="Gargeya S."/>
            <person name="Alvarado L."/>
            <person name="Berlin A."/>
            <person name="Chapman S.B."/>
            <person name="Chen Z."/>
            <person name="Freedman E."/>
            <person name="Gellesch M."/>
            <person name="Goldberg J."/>
            <person name="Griggs A."/>
            <person name="Gujja S."/>
            <person name="Heilman E."/>
            <person name="Heiman D."/>
            <person name="Howarth C."/>
            <person name="Mehta T."/>
            <person name="Neiman D."/>
            <person name="Pearson M."/>
            <person name="Roberts A."/>
            <person name="Saif S."/>
            <person name="Shea T."/>
            <person name="Shenoy N."/>
            <person name="Sisk P."/>
            <person name="Stolte C."/>
            <person name="Sykes S."/>
            <person name="White J."/>
            <person name="Yandava C."/>
            <person name="Haas B."/>
            <person name="Nusbaum C."/>
            <person name="Birren B."/>
        </authorList>
    </citation>
    <scope>NUCLEOTIDE SEQUENCE [LARGE SCALE GENOMIC DNA]</scope>
    <source>
        <strain evidence="2">ATCC 50818</strain>
    </source>
</reference>
<dbReference type="EMBL" id="GL832968">
    <property type="protein sequence ID" value="EGD74285.1"/>
    <property type="molecule type" value="Genomic_DNA"/>
</dbReference>
<accession>F2UCH8</accession>
<dbReference type="Proteomes" id="UP000007799">
    <property type="component" value="Unassembled WGS sequence"/>
</dbReference>
<dbReference type="KEGG" id="sre:PTSG_06294"/>